<keyword evidence="2" id="KW-0805">Transcription regulation</keyword>
<dbReference type="SUPFAM" id="SSF101936">
    <property type="entry name" value="DNA-binding pseudobarrel domain"/>
    <property type="match status" value="1"/>
</dbReference>
<evidence type="ECO:0000256" key="2">
    <source>
        <dbReference type="ARBA" id="ARBA00023015"/>
    </source>
</evidence>
<accession>A0A5A7P744</accession>
<organism evidence="6 7">
    <name type="scientific">Striga asiatica</name>
    <name type="common">Asiatic witchweed</name>
    <name type="synonym">Buchnera asiatica</name>
    <dbReference type="NCBI Taxonomy" id="4170"/>
    <lineage>
        <taxon>Eukaryota</taxon>
        <taxon>Viridiplantae</taxon>
        <taxon>Streptophyta</taxon>
        <taxon>Embryophyta</taxon>
        <taxon>Tracheophyta</taxon>
        <taxon>Spermatophyta</taxon>
        <taxon>Magnoliopsida</taxon>
        <taxon>eudicotyledons</taxon>
        <taxon>Gunneridae</taxon>
        <taxon>Pentapetalae</taxon>
        <taxon>asterids</taxon>
        <taxon>lamiids</taxon>
        <taxon>Lamiales</taxon>
        <taxon>Orobanchaceae</taxon>
        <taxon>Buchnereae</taxon>
        <taxon>Striga</taxon>
    </lineage>
</organism>
<keyword evidence="5" id="KW-0539">Nucleus</keyword>
<protein>
    <submittedName>
        <fullName evidence="6">B3 domain-containing protein</fullName>
    </submittedName>
</protein>
<comment type="caution">
    <text evidence="6">The sequence shown here is derived from an EMBL/GenBank/DDBJ whole genome shotgun (WGS) entry which is preliminary data.</text>
</comment>
<dbReference type="AlphaFoldDB" id="A0A5A7P744"/>
<keyword evidence="3" id="KW-0238">DNA-binding</keyword>
<dbReference type="EMBL" id="BKCP01002669">
    <property type="protein sequence ID" value="GER28481.1"/>
    <property type="molecule type" value="Genomic_DNA"/>
</dbReference>
<comment type="subcellular location">
    <subcellularLocation>
        <location evidence="1">Nucleus</location>
    </subcellularLocation>
</comment>
<sequence length="239" mass="28243">MAEQFERFFKYIVNPDKPALNLRDALNHQYSQLIPVQCTITTREGRRYNVTLRGNCFRVVFAEGWLNFVHGEEIKTDNCLWFDRTLFTDFIVTVHTDNQVERPLRHCFTLEIKKTHVERARLEFVEATEMVEGSTLCFTLVPYCCVHFETEVGTCMWQEVLSHSFIDYPLGVFEIHAKTVYLDEDDREEALEFWPLVDHYCSNNPDPLWETLKIIFEPLGLDPYPGETRAIDERNHRKL</sequence>
<evidence type="ECO:0000313" key="7">
    <source>
        <dbReference type="Proteomes" id="UP000325081"/>
    </source>
</evidence>
<evidence type="ECO:0000256" key="5">
    <source>
        <dbReference type="ARBA" id="ARBA00023242"/>
    </source>
</evidence>
<evidence type="ECO:0000313" key="6">
    <source>
        <dbReference type="EMBL" id="GER28481.1"/>
    </source>
</evidence>
<dbReference type="Gene3D" id="2.40.330.10">
    <property type="entry name" value="DNA-binding pseudobarrel domain"/>
    <property type="match status" value="1"/>
</dbReference>
<evidence type="ECO:0000256" key="1">
    <source>
        <dbReference type="ARBA" id="ARBA00004123"/>
    </source>
</evidence>
<name>A0A5A7P744_STRAF</name>
<evidence type="ECO:0000256" key="3">
    <source>
        <dbReference type="ARBA" id="ARBA00023125"/>
    </source>
</evidence>
<gene>
    <name evidence="6" type="ORF">STAS_04279</name>
</gene>
<keyword evidence="4" id="KW-0804">Transcription</keyword>
<keyword evidence="7" id="KW-1185">Reference proteome</keyword>
<proteinExistence type="predicted"/>
<dbReference type="Proteomes" id="UP000325081">
    <property type="component" value="Unassembled WGS sequence"/>
</dbReference>
<evidence type="ECO:0000256" key="4">
    <source>
        <dbReference type="ARBA" id="ARBA00023163"/>
    </source>
</evidence>
<dbReference type="GO" id="GO:0003677">
    <property type="term" value="F:DNA binding"/>
    <property type="evidence" value="ECO:0007669"/>
    <property type="project" value="UniProtKB-KW"/>
</dbReference>
<reference evidence="7" key="1">
    <citation type="journal article" date="2019" name="Curr. Biol.">
        <title>Genome Sequence of Striga asiatica Provides Insight into the Evolution of Plant Parasitism.</title>
        <authorList>
            <person name="Yoshida S."/>
            <person name="Kim S."/>
            <person name="Wafula E.K."/>
            <person name="Tanskanen J."/>
            <person name="Kim Y.M."/>
            <person name="Honaas L."/>
            <person name="Yang Z."/>
            <person name="Spallek T."/>
            <person name="Conn C.E."/>
            <person name="Ichihashi Y."/>
            <person name="Cheong K."/>
            <person name="Cui S."/>
            <person name="Der J.P."/>
            <person name="Gundlach H."/>
            <person name="Jiao Y."/>
            <person name="Hori C."/>
            <person name="Ishida J.K."/>
            <person name="Kasahara H."/>
            <person name="Kiba T."/>
            <person name="Kim M.S."/>
            <person name="Koo N."/>
            <person name="Laohavisit A."/>
            <person name="Lee Y.H."/>
            <person name="Lumba S."/>
            <person name="McCourt P."/>
            <person name="Mortimer J.C."/>
            <person name="Mutuku J.M."/>
            <person name="Nomura T."/>
            <person name="Sasaki-Sekimoto Y."/>
            <person name="Seto Y."/>
            <person name="Wang Y."/>
            <person name="Wakatake T."/>
            <person name="Sakakibara H."/>
            <person name="Demura T."/>
            <person name="Yamaguchi S."/>
            <person name="Yoneyama K."/>
            <person name="Manabe R.I."/>
            <person name="Nelson D.C."/>
            <person name="Schulman A.H."/>
            <person name="Timko M.P."/>
            <person name="dePamphilis C.W."/>
            <person name="Choi D."/>
            <person name="Shirasu K."/>
        </authorList>
    </citation>
    <scope>NUCLEOTIDE SEQUENCE [LARGE SCALE GENOMIC DNA]</scope>
    <source>
        <strain evidence="7">cv. UVA1</strain>
    </source>
</reference>
<dbReference type="OrthoDB" id="920717at2759"/>
<dbReference type="InterPro" id="IPR015300">
    <property type="entry name" value="DNA-bd_pseudobarrel_sf"/>
</dbReference>
<dbReference type="GO" id="GO:0005634">
    <property type="term" value="C:nucleus"/>
    <property type="evidence" value="ECO:0007669"/>
    <property type="project" value="UniProtKB-SubCell"/>
</dbReference>